<dbReference type="OrthoDB" id="60843at2759"/>
<feature type="compositionally biased region" description="Pro residues" evidence="2">
    <location>
        <begin position="58"/>
        <end position="67"/>
    </location>
</feature>
<comment type="catalytic activity">
    <reaction evidence="1">
        <text>O-phospho-L-threonyl-[protein] + H2O = L-threonyl-[protein] + phosphate</text>
        <dbReference type="Rhea" id="RHEA:47004"/>
        <dbReference type="Rhea" id="RHEA-COMP:11060"/>
        <dbReference type="Rhea" id="RHEA-COMP:11605"/>
        <dbReference type="ChEBI" id="CHEBI:15377"/>
        <dbReference type="ChEBI" id="CHEBI:30013"/>
        <dbReference type="ChEBI" id="CHEBI:43474"/>
        <dbReference type="ChEBI" id="CHEBI:61977"/>
        <dbReference type="EC" id="3.1.3.16"/>
    </reaction>
</comment>
<dbReference type="SMART" id="SM00332">
    <property type="entry name" value="PP2Cc"/>
    <property type="match status" value="1"/>
</dbReference>
<dbReference type="PANTHER" id="PTHR12320:SF84">
    <property type="entry name" value="PROTEIN PHOSPHATASE"/>
    <property type="match status" value="1"/>
</dbReference>
<dbReference type="InterPro" id="IPR036457">
    <property type="entry name" value="PPM-type-like_dom_sf"/>
</dbReference>
<dbReference type="Proteomes" id="UP000092154">
    <property type="component" value="Unassembled WGS sequence"/>
</dbReference>
<evidence type="ECO:0000256" key="1">
    <source>
        <dbReference type="RuleBase" id="RU366020"/>
    </source>
</evidence>
<keyword evidence="1" id="KW-0460">Magnesium</keyword>
<comment type="catalytic activity">
    <reaction evidence="1">
        <text>O-phospho-L-seryl-[protein] + H2O = L-seryl-[protein] + phosphate</text>
        <dbReference type="Rhea" id="RHEA:20629"/>
        <dbReference type="Rhea" id="RHEA-COMP:9863"/>
        <dbReference type="Rhea" id="RHEA-COMP:11604"/>
        <dbReference type="ChEBI" id="CHEBI:15377"/>
        <dbReference type="ChEBI" id="CHEBI:29999"/>
        <dbReference type="ChEBI" id="CHEBI:43474"/>
        <dbReference type="ChEBI" id="CHEBI:83421"/>
        <dbReference type="EC" id="3.1.3.16"/>
    </reaction>
</comment>
<evidence type="ECO:0000256" key="2">
    <source>
        <dbReference type="SAM" id="MobiDB-lite"/>
    </source>
</evidence>
<keyword evidence="1" id="KW-0464">Manganese</keyword>
<dbReference type="InterPro" id="IPR001932">
    <property type="entry name" value="PPM-type_phosphatase-like_dom"/>
</dbReference>
<dbReference type="PROSITE" id="PS51746">
    <property type="entry name" value="PPM_2"/>
    <property type="match status" value="1"/>
</dbReference>
<feature type="domain" description="PPM-type phosphatase" evidence="3">
    <location>
        <begin position="191"/>
        <end position="600"/>
    </location>
</feature>
<feature type="region of interest" description="Disordered" evidence="2">
    <location>
        <begin position="260"/>
        <end position="293"/>
    </location>
</feature>
<protein>
    <recommendedName>
        <fullName evidence="1">Protein phosphatase</fullName>
        <ecNumber evidence="1">3.1.3.16</ecNumber>
    </recommendedName>
</protein>
<comment type="similarity">
    <text evidence="1">Belongs to the PP2C family.</text>
</comment>
<dbReference type="GO" id="GO:0004722">
    <property type="term" value="F:protein serine/threonine phosphatase activity"/>
    <property type="evidence" value="ECO:0007669"/>
    <property type="project" value="UniProtKB-EC"/>
</dbReference>
<dbReference type="SUPFAM" id="SSF81606">
    <property type="entry name" value="PP2C-like"/>
    <property type="match status" value="1"/>
</dbReference>
<name>A0A1B7MUT6_9AGAM</name>
<dbReference type="AlphaFoldDB" id="A0A1B7MUT6"/>
<dbReference type="EC" id="3.1.3.16" evidence="1"/>
<dbReference type="PANTHER" id="PTHR12320">
    <property type="entry name" value="PROTEIN PHOSPHATASE 2C"/>
    <property type="match status" value="1"/>
</dbReference>
<keyword evidence="1" id="KW-0904">Protein phosphatase</keyword>
<evidence type="ECO:0000313" key="5">
    <source>
        <dbReference type="Proteomes" id="UP000092154"/>
    </source>
</evidence>
<feature type="compositionally biased region" description="Low complexity" evidence="2">
    <location>
        <begin position="22"/>
        <end position="41"/>
    </location>
</feature>
<reference evidence="4 5" key="1">
    <citation type="submission" date="2016-06" db="EMBL/GenBank/DDBJ databases">
        <title>Comparative genomics of the ectomycorrhizal sister species Rhizopogon vinicolor and Rhizopogon vesiculosus (Basidiomycota: Boletales) reveals a divergence of the mating type B locus.</title>
        <authorList>
            <consortium name="DOE Joint Genome Institute"/>
            <person name="Mujic A.B."/>
            <person name="Kuo A."/>
            <person name="Tritt A."/>
            <person name="Lipzen A."/>
            <person name="Chen C."/>
            <person name="Johnson J."/>
            <person name="Sharma A."/>
            <person name="Barry K."/>
            <person name="Grigoriev I.V."/>
            <person name="Spatafora J.W."/>
        </authorList>
    </citation>
    <scope>NUCLEOTIDE SEQUENCE [LARGE SCALE GENOMIC DNA]</scope>
    <source>
        <strain evidence="4 5">AM-OR11-026</strain>
    </source>
</reference>
<dbReference type="InParanoid" id="A0A1B7MUT6"/>
<dbReference type="GO" id="GO:0046872">
    <property type="term" value="F:metal ion binding"/>
    <property type="evidence" value="ECO:0007669"/>
    <property type="project" value="UniProtKB-UniRule"/>
</dbReference>
<dbReference type="STRING" id="1314800.A0A1B7MUT6"/>
<dbReference type="InterPro" id="IPR039123">
    <property type="entry name" value="PPTC7"/>
</dbReference>
<accession>A0A1B7MUT6</accession>
<dbReference type="Gene3D" id="3.60.40.10">
    <property type="entry name" value="PPM-type phosphatase domain"/>
    <property type="match status" value="1"/>
</dbReference>
<comment type="cofactor">
    <cofactor evidence="1">
        <name>Mg(2+)</name>
        <dbReference type="ChEBI" id="CHEBI:18420"/>
    </cofactor>
</comment>
<feature type="compositionally biased region" description="Polar residues" evidence="2">
    <location>
        <begin position="230"/>
        <end position="243"/>
    </location>
</feature>
<keyword evidence="1" id="KW-0479">Metal-binding</keyword>
<sequence length="611" mass="66343">MSAPGPTTMKTFKNRFYTVLQSSSSPSTSSISRVRSTSAPSARSLYTAPSSPLAFFDTPPPPQPQPSKPHVVSTSRLPVKAEGEGSSHHSQGQPPFLALTSPQANSNPPPHTPPSHQSSSFFPYSPFVTIPFYNIALSDAHTDSHPREKKHRVRYHLDVGAYGIPKKAKGQVSGRAIGTGNGTGWLKMDAQHQKEDLSLAVQVGEDAYFIQENAMGVADGVGGWSRAKTPDTTSSKYTSTDPSPSALFARRLMHHCSAEALQAEASSSRRRDPSPSRSTSPHRHPGSTALKSARLWNAEIDELHEEFEDSLEDLEDGLDVLMILERAYERTLNAHVIPEPPCPLMKAALSSPLASIPEDALLTTSPKSSQSTPHIPEPLPPKMIPLMTGSSTALVAVLQHSPSTPPTASSQPRPFIFQNPPDITSREETHDAVLKIAHLGDCMGMLVRDEKIAWRSEEMWRAFNTPVQLGPASSARPRDAQILSLPVQADDILILASDGLSDNLWDYEVLDEVVRFKRSFLKGDRDGSGEGLLGRRTLAGMLSEALCSRARRVSERRGWGLEDGVFDMKDEVPFACRAREVGKPFRGGKIDDISVLVAVISPATDVGRGSL</sequence>
<proteinExistence type="inferred from homology"/>
<feature type="region of interest" description="Disordered" evidence="2">
    <location>
        <begin position="21"/>
        <end position="120"/>
    </location>
</feature>
<organism evidence="4 5">
    <name type="scientific">Rhizopogon vinicolor AM-OR11-026</name>
    <dbReference type="NCBI Taxonomy" id="1314800"/>
    <lineage>
        <taxon>Eukaryota</taxon>
        <taxon>Fungi</taxon>
        <taxon>Dikarya</taxon>
        <taxon>Basidiomycota</taxon>
        <taxon>Agaricomycotina</taxon>
        <taxon>Agaricomycetes</taxon>
        <taxon>Agaricomycetidae</taxon>
        <taxon>Boletales</taxon>
        <taxon>Suillineae</taxon>
        <taxon>Rhizopogonaceae</taxon>
        <taxon>Rhizopogon</taxon>
    </lineage>
</organism>
<dbReference type="EMBL" id="KV448423">
    <property type="protein sequence ID" value="OAX36345.1"/>
    <property type="molecule type" value="Genomic_DNA"/>
</dbReference>
<comment type="cofactor">
    <cofactor evidence="1">
        <name>Mn(2+)</name>
        <dbReference type="ChEBI" id="CHEBI:29035"/>
    </cofactor>
</comment>
<gene>
    <name evidence="4" type="ORF">K503DRAFT_802099</name>
</gene>
<keyword evidence="1" id="KW-0378">Hydrolase</keyword>
<feature type="region of interest" description="Disordered" evidence="2">
    <location>
        <begin position="221"/>
        <end position="244"/>
    </location>
</feature>
<evidence type="ECO:0000313" key="4">
    <source>
        <dbReference type="EMBL" id="OAX36345.1"/>
    </source>
</evidence>
<evidence type="ECO:0000259" key="3">
    <source>
        <dbReference type="PROSITE" id="PS51746"/>
    </source>
</evidence>
<keyword evidence="5" id="KW-1185">Reference proteome</keyword>